<name>A0AA39T7S4_ARMTA</name>
<evidence type="ECO:0000313" key="2">
    <source>
        <dbReference type="EMBL" id="KAK0470336.1"/>
    </source>
</evidence>
<feature type="compositionally biased region" description="Low complexity" evidence="1">
    <location>
        <begin position="423"/>
        <end position="450"/>
    </location>
</feature>
<evidence type="ECO:0000313" key="3">
    <source>
        <dbReference type="Proteomes" id="UP001175211"/>
    </source>
</evidence>
<sequence length="596" mass="64944">MNAATVKRTGLSENNISLDVEVKKSYPENPISTSLMLRLHESRDRVSRDSFLEVIRRLKDSLVIPLEASARQVDFANLLGIVDIARKNAEGALLVQPRLITLRSFIEITYVLRRNIPGHSMAETMPFQRVRPRQEIAWLFSRSGKPFINASTPPFLNGRLIKSEFSVERLSKADAFLVPLRAANLSPTIINDTATLTRNTSSVLPHSTINSSTPSLLFSDFNAKLPPSTNKPAAIDVSKFHLDGFSDFNLDLSVLSRPASPASSPSPQASTSSGRDLPPSRSPSPSTVSHPVPDDSESNNILRRVASGRLSPAAVTSVIRGSWPMISRMTIGRGTPSDPTRKSEWAGVSYDEDGRLVNNNRSTSTDLPVRQSLSDSDYYVPTSPQPFVLPESSKIQLDGLGGATDHAEWDSLMQTVLGHGQETPSTSTTSAPATPAPADHKPQQQPSLSPLPLADIALDPETLEIDLGLEKALDLGFGLEKRNKDGTGRGMNWFALGMLSRSGFDSPSVYSTTSRQPTASRPASVVDSQTNILPRHVQSQEETKTPEKAELKPEVKTSPSPPKAAPAVVQSSPNPRPPWWRKILGKLQMLFSPRKI</sequence>
<dbReference type="RefSeq" id="XP_060340129.1">
    <property type="nucleotide sequence ID" value="XM_060469128.1"/>
</dbReference>
<gene>
    <name evidence="2" type="ORF">EV420DRAFT_1473392</name>
</gene>
<feature type="compositionally biased region" description="Low complexity" evidence="1">
    <location>
        <begin position="257"/>
        <end position="291"/>
    </location>
</feature>
<feature type="compositionally biased region" description="Polar residues" evidence="1">
    <location>
        <begin position="505"/>
        <end position="532"/>
    </location>
</feature>
<comment type="caution">
    <text evidence="2">The sequence shown here is derived from an EMBL/GenBank/DDBJ whole genome shotgun (WGS) entry which is preliminary data.</text>
</comment>
<feature type="region of interest" description="Disordered" evidence="1">
    <location>
        <begin position="505"/>
        <end position="580"/>
    </location>
</feature>
<feature type="compositionally biased region" description="Basic and acidic residues" evidence="1">
    <location>
        <begin position="538"/>
        <end position="555"/>
    </location>
</feature>
<dbReference type="GeneID" id="85352676"/>
<dbReference type="EMBL" id="JAUEPS010000001">
    <property type="protein sequence ID" value="KAK0470336.1"/>
    <property type="molecule type" value="Genomic_DNA"/>
</dbReference>
<proteinExistence type="predicted"/>
<protein>
    <submittedName>
        <fullName evidence="2">Uncharacterized protein</fullName>
    </submittedName>
</protein>
<keyword evidence="3" id="KW-1185">Reference proteome</keyword>
<dbReference type="AlphaFoldDB" id="A0AA39T7S4"/>
<evidence type="ECO:0000256" key="1">
    <source>
        <dbReference type="SAM" id="MobiDB-lite"/>
    </source>
</evidence>
<accession>A0AA39T7S4</accession>
<organism evidence="2 3">
    <name type="scientific">Armillaria tabescens</name>
    <name type="common">Ringless honey mushroom</name>
    <name type="synonym">Agaricus tabescens</name>
    <dbReference type="NCBI Taxonomy" id="1929756"/>
    <lineage>
        <taxon>Eukaryota</taxon>
        <taxon>Fungi</taxon>
        <taxon>Dikarya</taxon>
        <taxon>Basidiomycota</taxon>
        <taxon>Agaricomycotina</taxon>
        <taxon>Agaricomycetes</taxon>
        <taxon>Agaricomycetidae</taxon>
        <taxon>Agaricales</taxon>
        <taxon>Marasmiineae</taxon>
        <taxon>Physalacriaceae</taxon>
        <taxon>Desarmillaria</taxon>
    </lineage>
</organism>
<feature type="region of interest" description="Disordered" evidence="1">
    <location>
        <begin position="257"/>
        <end position="299"/>
    </location>
</feature>
<feature type="region of interest" description="Disordered" evidence="1">
    <location>
        <begin position="419"/>
        <end position="450"/>
    </location>
</feature>
<reference evidence="2" key="1">
    <citation type="submission" date="2023-06" db="EMBL/GenBank/DDBJ databases">
        <authorList>
            <consortium name="Lawrence Berkeley National Laboratory"/>
            <person name="Ahrendt S."/>
            <person name="Sahu N."/>
            <person name="Indic B."/>
            <person name="Wong-Bajracharya J."/>
            <person name="Merenyi Z."/>
            <person name="Ke H.-M."/>
            <person name="Monk M."/>
            <person name="Kocsube S."/>
            <person name="Drula E."/>
            <person name="Lipzen A."/>
            <person name="Balint B."/>
            <person name="Henrissat B."/>
            <person name="Andreopoulos B."/>
            <person name="Martin F.M."/>
            <person name="Harder C.B."/>
            <person name="Rigling D."/>
            <person name="Ford K.L."/>
            <person name="Foster G.D."/>
            <person name="Pangilinan J."/>
            <person name="Papanicolaou A."/>
            <person name="Barry K."/>
            <person name="LaButti K."/>
            <person name="Viragh M."/>
            <person name="Koriabine M."/>
            <person name="Yan M."/>
            <person name="Riley R."/>
            <person name="Champramary S."/>
            <person name="Plett K.L."/>
            <person name="Tsai I.J."/>
            <person name="Slot J."/>
            <person name="Sipos G."/>
            <person name="Plett J."/>
            <person name="Nagy L.G."/>
            <person name="Grigoriev I.V."/>
        </authorList>
    </citation>
    <scope>NUCLEOTIDE SEQUENCE</scope>
    <source>
        <strain evidence="2">CCBAS 213</strain>
    </source>
</reference>
<dbReference type="Proteomes" id="UP001175211">
    <property type="component" value="Unassembled WGS sequence"/>
</dbReference>